<dbReference type="Proteomes" id="UP000007350">
    <property type="component" value="Unassembled WGS sequence"/>
</dbReference>
<accession>K2NG73</accession>
<comment type="caution">
    <text evidence="2">The sequence shown here is derived from an EMBL/GenBank/DDBJ whole genome shotgun (WGS) entry which is preliminary data.</text>
</comment>
<evidence type="ECO:0000256" key="1">
    <source>
        <dbReference type="SAM" id="MobiDB-lite"/>
    </source>
</evidence>
<keyword evidence="3" id="KW-1185">Reference proteome</keyword>
<reference evidence="2 3" key="1">
    <citation type="journal article" date="2012" name="BMC Genomics">
        <title>Comparative genomic analysis of human infective Trypanosoma cruzi lineages with the bat-restricted subspecies T. cruzi marinkellei.</title>
        <authorList>
            <person name="Franzen O."/>
            <person name="Talavera-Lopez C."/>
            <person name="Ochaya S."/>
            <person name="Butler C.E."/>
            <person name="Messenger L.A."/>
            <person name="Lewis M.D."/>
            <person name="Llewellyn M.S."/>
            <person name="Marinkelle C.J."/>
            <person name="Tyler K.M."/>
            <person name="Miles M.A."/>
            <person name="Andersson B."/>
        </authorList>
    </citation>
    <scope>NUCLEOTIDE SEQUENCE [LARGE SCALE GENOMIC DNA]</scope>
    <source>
        <strain evidence="2 3">B7</strain>
    </source>
</reference>
<feature type="compositionally biased region" description="Low complexity" evidence="1">
    <location>
        <begin position="221"/>
        <end position="239"/>
    </location>
</feature>
<dbReference type="EMBL" id="AHKC01017018">
    <property type="protein sequence ID" value="EKF27982.1"/>
    <property type="molecule type" value="Genomic_DNA"/>
</dbReference>
<dbReference type="AlphaFoldDB" id="K2NG73"/>
<proteinExistence type="predicted"/>
<feature type="non-terminal residue" evidence="2">
    <location>
        <position position="239"/>
    </location>
</feature>
<sequence>MYYFFCGGSVDRDVAVLMAVDESTFVRGPMSVSVGVGAVCDLGGRLVADVEPVHVLSSVDGGEGLTNSRVTSAARAVVMKSNTREMATAPGVLESNAVATALRRSLVELSGVEEVAAVEWRKGVSGENRPSLVSVAAPSPGSERRVFTDVYPDRSFIPGSDVRRMVLVGKARVQNLTSASFDRASDGSARGTRVMEEGAEAPRPLPLLGAVEEGFGGGRRAVSPSAKQPAAAAAPADGL</sequence>
<name>K2NG73_TRYCR</name>
<dbReference type="OrthoDB" id="251935at2759"/>
<evidence type="ECO:0000313" key="3">
    <source>
        <dbReference type="Proteomes" id="UP000007350"/>
    </source>
</evidence>
<organism evidence="2 3">
    <name type="scientific">Trypanosoma cruzi marinkellei</name>
    <dbReference type="NCBI Taxonomy" id="85056"/>
    <lineage>
        <taxon>Eukaryota</taxon>
        <taxon>Discoba</taxon>
        <taxon>Euglenozoa</taxon>
        <taxon>Kinetoplastea</taxon>
        <taxon>Metakinetoplastina</taxon>
        <taxon>Trypanosomatida</taxon>
        <taxon>Trypanosomatidae</taxon>
        <taxon>Trypanosoma</taxon>
        <taxon>Schizotrypanum</taxon>
    </lineage>
</organism>
<feature type="region of interest" description="Disordered" evidence="1">
    <location>
        <begin position="216"/>
        <end position="239"/>
    </location>
</feature>
<evidence type="ECO:0000313" key="2">
    <source>
        <dbReference type="EMBL" id="EKF27982.1"/>
    </source>
</evidence>
<protein>
    <submittedName>
        <fullName evidence="2">Uncharacterized protein</fullName>
    </submittedName>
</protein>
<gene>
    <name evidence="2" type="ORF">MOQ_008284</name>
</gene>